<feature type="signal peptide" evidence="1">
    <location>
        <begin position="1"/>
        <end position="20"/>
    </location>
</feature>
<dbReference type="PANTHER" id="PTHR10151:SF120">
    <property type="entry name" value="BIS(5'-ADENOSYL)-TRIPHOSPHATASE"/>
    <property type="match status" value="1"/>
</dbReference>
<reference evidence="2 3" key="1">
    <citation type="submission" date="2016-10" db="EMBL/GenBank/DDBJ databases">
        <authorList>
            <person name="de Groot N.N."/>
        </authorList>
    </citation>
    <scope>NUCLEOTIDE SEQUENCE [LARGE SCALE GENOMIC DNA]</scope>
    <source>
        <strain evidence="2 3">47C3B</strain>
    </source>
</reference>
<dbReference type="Pfam" id="PF01663">
    <property type="entry name" value="Phosphodiest"/>
    <property type="match status" value="1"/>
</dbReference>
<name>A0A1G7ERK1_9SPHI</name>
<proteinExistence type="predicted"/>
<evidence type="ECO:0000313" key="3">
    <source>
        <dbReference type="Proteomes" id="UP000199072"/>
    </source>
</evidence>
<keyword evidence="1" id="KW-0732">Signal</keyword>
<sequence length="157" mass="17826">MIKKTFLVLAALLYFSIVKAQKTSHVIVMSIDGFRPEMYQNTSWQTPNLKALMNQGTYANHMLSVFPSYTYPTHTAMVTGAFPARSGIYYNQPVGSKGDWHWFTSAIKVPTLWQVLKKSGKTTSAVEWPVSVDKDITYNVPEIWSDKVFRLPNLCDP</sequence>
<dbReference type="STRING" id="1391627.SAMN05216464_108135"/>
<keyword evidence="3" id="KW-1185">Reference proteome</keyword>
<dbReference type="RefSeq" id="WP_091151006.1">
    <property type="nucleotide sequence ID" value="NZ_FNAI01000008.1"/>
</dbReference>
<evidence type="ECO:0000256" key="1">
    <source>
        <dbReference type="SAM" id="SignalP"/>
    </source>
</evidence>
<dbReference type="PANTHER" id="PTHR10151">
    <property type="entry name" value="ECTONUCLEOTIDE PYROPHOSPHATASE/PHOSPHODIESTERASE"/>
    <property type="match status" value="1"/>
</dbReference>
<dbReference type="Proteomes" id="UP000199072">
    <property type="component" value="Unassembled WGS sequence"/>
</dbReference>
<evidence type="ECO:0000313" key="2">
    <source>
        <dbReference type="EMBL" id="SDE66328.1"/>
    </source>
</evidence>
<accession>A0A1G7ERK1</accession>
<dbReference type="InterPro" id="IPR002591">
    <property type="entry name" value="Phosphodiest/P_Trfase"/>
</dbReference>
<organism evidence="2 3">
    <name type="scientific">Mucilaginibacter pineti</name>
    <dbReference type="NCBI Taxonomy" id="1391627"/>
    <lineage>
        <taxon>Bacteria</taxon>
        <taxon>Pseudomonadati</taxon>
        <taxon>Bacteroidota</taxon>
        <taxon>Sphingobacteriia</taxon>
        <taxon>Sphingobacteriales</taxon>
        <taxon>Sphingobacteriaceae</taxon>
        <taxon>Mucilaginibacter</taxon>
    </lineage>
</organism>
<dbReference type="InterPro" id="IPR017850">
    <property type="entry name" value="Alkaline_phosphatase_core_sf"/>
</dbReference>
<protein>
    <submittedName>
        <fullName evidence="2">Type I phosphodiesterase / nucleotide pyrophosphatase</fullName>
    </submittedName>
</protein>
<gene>
    <name evidence="2" type="ORF">SAMN05216464_108135</name>
</gene>
<feature type="chain" id="PRO_5011449373" evidence="1">
    <location>
        <begin position="21"/>
        <end position="157"/>
    </location>
</feature>
<dbReference type="GO" id="GO:0016787">
    <property type="term" value="F:hydrolase activity"/>
    <property type="evidence" value="ECO:0007669"/>
    <property type="project" value="UniProtKB-ARBA"/>
</dbReference>
<dbReference type="OrthoDB" id="9779418at2"/>
<dbReference type="SUPFAM" id="SSF53649">
    <property type="entry name" value="Alkaline phosphatase-like"/>
    <property type="match status" value="1"/>
</dbReference>
<dbReference type="Gene3D" id="3.40.720.10">
    <property type="entry name" value="Alkaline Phosphatase, subunit A"/>
    <property type="match status" value="1"/>
</dbReference>
<dbReference type="EMBL" id="FNAI01000008">
    <property type="protein sequence ID" value="SDE66328.1"/>
    <property type="molecule type" value="Genomic_DNA"/>
</dbReference>
<dbReference type="AlphaFoldDB" id="A0A1G7ERK1"/>